<dbReference type="EMBL" id="JAFNEN010000044">
    <property type="protein sequence ID" value="KAG8198121.1"/>
    <property type="molecule type" value="Genomic_DNA"/>
</dbReference>
<proteinExistence type="predicted"/>
<feature type="region of interest" description="Disordered" evidence="1">
    <location>
        <begin position="1"/>
        <end position="42"/>
    </location>
</feature>
<sequence>MSVTLRPTQAIDHDDVTGGHAPPVGPINLPRTPSQHEGSFEREHELGVFARERFRSHALTSAQFFEGSSRMVECGGGFVPRGP</sequence>
<name>A0AAV6VQT8_9ARAC</name>
<protein>
    <submittedName>
        <fullName evidence="2">Uncharacterized protein</fullName>
    </submittedName>
</protein>
<dbReference type="AlphaFoldDB" id="A0AAV6VQT8"/>
<reference evidence="2 3" key="1">
    <citation type="journal article" date="2022" name="Nat. Ecol. Evol.">
        <title>A masculinizing supergene underlies an exaggerated male reproductive morph in a spider.</title>
        <authorList>
            <person name="Hendrickx F."/>
            <person name="De Corte Z."/>
            <person name="Sonet G."/>
            <person name="Van Belleghem S.M."/>
            <person name="Kostlbacher S."/>
            <person name="Vangestel C."/>
        </authorList>
    </citation>
    <scope>NUCLEOTIDE SEQUENCE [LARGE SCALE GENOMIC DNA]</scope>
    <source>
        <strain evidence="2">W744_W776</strain>
    </source>
</reference>
<evidence type="ECO:0000313" key="3">
    <source>
        <dbReference type="Proteomes" id="UP000827092"/>
    </source>
</evidence>
<dbReference type="Proteomes" id="UP000827092">
    <property type="component" value="Unassembled WGS sequence"/>
</dbReference>
<comment type="caution">
    <text evidence="2">The sequence shown here is derived from an EMBL/GenBank/DDBJ whole genome shotgun (WGS) entry which is preliminary data.</text>
</comment>
<gene>
    <name evidence="2" type="ORF">JTE90_020944</name>
</gene>
<keyword evidence="3" id="KW-1185">Reference proteome</keyword>
<evidence type="ECO:0000256" key="1">
    <source>
        <dbReference type="SAM" id="MobiDB-lite"/>
    </source>
</evidence>
<evidence type="ECO:0000313" key="2">
    <source>
        <dbReference type="EMBL" id="KAG8198121.1"/>
    </source>
</evidence>
<organism evidence="2 3">
    <name type="scientific">Oedothorax gibbosus</name>
    <dbReference type="NCBI Taxonomy" id="931172"/>
    <lineage>
        <taxon>Eukaryota</taxon>
        <taxon>Metazoa</taxon>
        <taxon>Ecdysozoa</taxon>
        <taxon>Arthropoda</taxon>
        <taxon>Chelicerata</taxon>
        <taxon>Arachnida</taxon>
        <taxon>Araneae</taxon>
        <taxon>Araneomorphae</taxon>
        <taxon>Entelegynae</taxon>
        <taxon>Araneoidea</taxon>
        <taxon>Linyphiidae</taxon>
        <taxon>Erigoninae</taxon>
        <taxon>Oedothorax</taxon>
    </lineage>
</organism>
<accession>A0AAV6VQT8</accession>